<dbReference type="SUPFAM" id="SSF56112">
    <property type="entry name" value="Protein kinase-like (PK-like)"/>
    <property type="match status" value="1"/>
</dbReference>
<protein>
    <submittedName>
        <fullName evidence="1">Uncharacterized protein</fullName>
    </submittedName>
</protein>
<accession>A0A2G2VCD5</accession>
<dbReference type="Gene3D" id="3.30.200.20">
    <property type="entry name" value="Phosphorylase Kinase, domain 1"/>
    <property type="match status" value="1"/>
</dbReference>
<sequence length="104" mass="11990">MWVMLSHEDLEKITNNFNDPIGKAGHALLFCGFMDDGQEVTVKTWDLMFPVVCHCVSYPRDFHDEIVLLERSGLKSCPILFKLIGFCFGKKLAIVYDMKFKRSL</sequence>
<proteinExistence type="predicted"/>
<dbReference type="EMBL" id="MLFT02000027">
    <property type="protein sequence ID" value="PHT30652.1"/>
    <property type="molecule type" value="Genomic_DNA"/>
</dbReference>
<dbReference type="Proteomes" id="UP000224567">
    <property type="component" value="Unassembled WGS sequence"/>
</dbReference>
<evidence type="ECO:0000313" key="2">
    <source>
        <dbReference type="Proteomes" id="UP000224567"/>
    </source>
</evidence>
<organism evidence="1 2">
    <name type="scientific">Capsicum baccatum</name>
    <name type="common">Peruvian pepper</name>
    <dbReference type="NCBI Taxonomy" id="33114"/>
    <lineage>
        <taxon>Eukaryota</taxon>
        <taxon>Viridiplantae</taxon>
        <taxon>Streptophyta</taxon>
        <taxon>Embryophyta</taxon>
        <taxon>Tracheophyta</taxon>
        <taxon>Spermatophyta</taxon>
        <taxon>Magnoliopsida</taxon>
        <taxon>eudicotyledons</taxon>
        <taxon>Gunneridae</taxon>
        <taxon>Pentapetalae</taxon>
        <taxon>asterids</taxon>
        <taxon>lamiids</taxon>
        <taxon>Solanales</taxon>
        <taxon>Solanaceae</taxon>
        <taxon>Solanoideae</taxon>
        <taxon>Capsiceae</taxon>
        <taxon>Capsicum</taxon>
    </lineage>
</organism>
<dbReference type="InterPro" id="IPR011009">
    <property type="entry name" value="Kinase-like_dom_sf"/>
</dbReference>
<name>A0A2G2VCD5_CAPBA</name>
<dbReference type="OrthoDB" id="1301617at2759"/>
<gene>
    <name evidence="1" type="ORF">CQW23_29762</name>
</gene>
<dbReference type="AlphaFoldDB" id="A0A2G2VCD5"/>
<comment type="caution">
    <text evidence="1">The sequence shown here is derived from an EMBL/GenBank/DDBJ whole genome shotgun (WGS) entry which is preliminary data.</text>
</comment>
<evidence type="ECO:0000313" key="1">
    <source>
        <dbReference type="EMBL" id="PHT30652.1"/>
    </source>
</evidence>
<reference evidence="1 2" key="1">
    <citation type="journal article" date="2017" name="Genome Biol.">
        <title>New reference genome sequences of hot pepper reveal the massive evolution of plant disease-resistance genes by retroduplication.</title>
        <authorList>
            <person name="Kim S."/>
            <person name="Park J."/>
            <person name="Yeom S.I."/>
            <person name="Kim Y.M."/>
            <person name="Seo E."/>
            <person name="Kim K.T."/>
            <person name="Kim M.S."/>
            <person name="Lee J.M."/>
            <person name="Cheong K."/>
            <person name="Shin H.S."/>
            <person name="Kim S.B."/>
            <person name="Han K."/>
            <person name="Lee J."/>
            <person name="Park M."/>
            <person name="Lee H.A."/>
            <person name="Lee H.Y."/>
            <person name="Lee Y."/>
            <person name="Oh S."/>
            <person name="Lee J.H."/>
            <person name="Choi E."/>
            <person name="Choi E."/>
            <person name="Lee S.E."/>
            <person name="Jeon J."/>
            <person name="Kim H."/>
            <person name="Choi G."/>
            <person name="Song H."/>
            <person name="Lee J."/>
            <person name="Lee S.C."/>
            <person name="Kwon J.K."/>
            <person name="Lee H.Y."/>
            <person name="Koo N."/>
            <person name="Hong Y."/>
            <person name="Kim R.W."/>
            <person name="Kang W.H."/>
            <person name="Huh J.H."/>
            <person name="Kang B.C."/>
            <person name="Yang T.J."/>
            <person name="Lee Y.H."/>
            <person name="Bennetzen J.L."/>
            <person name="Choi D."/>
        </authorList>
    </citation>
    <scope>NUCLEOTIDE SEQUENCE [LARGE SCALE GENOMIC DNA]</scope>
    <source>
        <strain evidence="2">cv. PBC81</strain>
    </source>
</reference>
<keyword evidence="2" id="KW-1185">Reference proteome</keyword>
<reference evidence="2" key="2">
    <citation type="journal article" date="2017" name="J. Anim. Genet.">
        <title>Multiple reference genome sequences of hot pepper reveal the massive evolution of plant disease resistance genes by retroduplication.</title>
        <authorList>
            <person name="Kim S."/>
            <person name="Park J."/>
            <person name="Yeom S.-I."/>
            <person name="Kim Y.-M."/>
            <person name="Seo E."/>
            <person name="Kim K.-T."/>
            <person name="Kim M.-S."/>
            <person name="Lee J.M."/>
            <person name="Cheong K."/>
            <person name="Shin H.-S."/>
            <person name="Kim S.-B."/>
            <person name="Han K."/>
            <person name="Lee J."/>
            <person name="Park M."/>
            <person name="Lee H.-A."/>
            <person name="Lee H.-Y."/>
            <person name="Lee Y."/>
            <person name="Oh S."/>
            <person name="Lee J.H."/>
            <person name="Choi E."/>
            <person name="Choi E."/>
            <person name="Lee S.E."/>
            <person name="Jeon J."/>
            <person name="Kim H."/>
            <person name="Choi G."/>
            <person name="Song H."/>
            <person name="Lee J."/>
            <person name="Lee S.-C."/>
            <person name="Kwon J.-K."/>
            <person name="Lee H.-Y."/>
            <person name="Koo N."/>
            <person name="Hong Y."/>
            <person name="Kim R.W."/>
            <person name="Kang W.-H."/>
            <person name="Huh J.H."/>
            <person name="Kang B.-C."/>
            <person name="Yang T.-J."/>
            <person name="Lee Y.-H."/>
            <person name="Bennetzen J.L."/>
            <person name="Choi D."/>
        </authorList>
    </citation>
    <scope>NUCLEOTIDE SEQUENCE [LARGE SCALE GENOMIC DNA]</scope>
    <source>
        <strain evidence="2">cv. PBC81</strain>
    </source>
</reference>